<name>A0A0S3PXA5_9BRAD</name>
<dbReference type="InterPro" id="IPR003593">
    <property type="entry name" value="AAA+_ATPase"/>
</dbReference>
<evidence type="ECO:0000256" key="10">
    <source>
        <dbReference type="ARBA" id="ARBA00023235"/>
    </source>
</evidence>
<dbReference type="SUPFAM" id="SSF52540">
    <property type="entry name" value="P-loop containing nucleoside triphosphate hydrolases"/>
    <property type="match status" value="1"/>
</dbReference>
<keyword evidence="7 14" id="KW-0347">Helicase</keyword>
<feature type="domain" description="SF4 helicase" evidence="15">
    <location>
        <begin position="192"/>
        <end position="490"/>
    </location>
</feature>
<dbReference type="NCBIfam" id="TIGR00665">
    <property type="entry name" value="DnaB"/>
    <property type="match status" value="1"/>
</dbReference>
<keyword evidence="6 14" id="KW-0378">Hydrolase</keyword>
<evidence type="ECO:0000256" key="12">
    <source>
        <dbReference type="ARBA" id="ARBA00048954"/>
    </source>
</evidence>
<keyword evidence="10" id="KW-0413">Isomerase</keyword>
<dbReference type="InterPro" id="IPR027417">
    <property type="entry name" value="P-loop_NTPase"/>
</dbReference>
<evidence type="ECO:0000256" key="6">
    <source>
        <dbReference type="ARBA" id="ARBA00022801"/>
    </source>
</evidence>
<dbReference type="PANTHER" id="PTHR30153:SF2">
    <property type="entry name" value="REPLICATIVE DNA HELICASE"/>
    <property type="match status" value="1"/>
</dbReference>
<dbReference type="GO" id="GO:0005829">
    <property type="term" value="C:cytosol"/>
    <property type="evidence" value="ECO:0007669"/>
    <property type="project" value="TreeGrafter"/>
</dbReference>
<dbReference type="Proteomes" id="UP000236884">
    <property type="component" value="Chromosome"/>
</dbReference>
<keyword evidence="3 14" id="KW-0639">Primosome</keyword>
<dbReference type="Gene3D" id="1.10.860.10">
    <property type="entry name" value="DNAb Helicase, Chain A"/>
    <property type="match status" value="1"/>
</dbReference>
<dbReference type="NCBIfam" id="NF006606">
    <property type="entry name" value="PRK09165.1"/>
    <property type="match status" value="1"/>
</dbReference>
<dbReference type="PROSITE" id="PS51199">
    <property type="entry name" value="SF4_HELICASE"/>
    <property type="match status" value="1"/>
</dbReference>
<sequence length="496" mass="54900">MALIDSSARKAPAEPMYRSAPHNMEAEQALLGAILINNEAFYRVSDFLNPPHFFEPLHQRLYELVGSLIRAGKVATPVTMKTFLPADLDIAGLNANQYLARLAAEATTVINAGDYGRTIYDLAIRRQLIIVGEDMVNVAFDAPVDFAPQTQIEDAERRLYELAETGRYDGGFQRFADALTNAVDMAAKAYQRDGKLSGIATGLNDLDRMMGGLQPSDLVILAGRPGMGKTALATNLAYNIARAWKGETAPDGRISTVNGGIVGFFSLEMSAEQLATRIISEQTEIPSYKIRRGEIDTRDFDKIVGVSREMEVIPLYIDETGGLSIAQLTARARRLKRQRGLDLLVIDYLQLLSGSSKRASEGRVQEITEITTGLKALAKELKVPVLALSQLSRQVETRDDKRPQLSDLRESGSIEQDADVVMFVFREEYYLKNKEPRTGTEEHVKWQTEMELVHGKAEVIIGKQRHGPTGTVALQFDGHVTRFSDLAQDGHYPART</sequence>
<evidence type="ECO:0000256" key="3">
    <source>
        <dbReference type="ARBA" id="ARBA00022515"/>
    </source>
</evidence>
<evidence type="ECO:0000256" key="8">
    <source>
        <dbReference type="ARBA" id="ARBA00022840"/>
    </source>
</evidence>
<keyword evidence="5 14" id="KW-0547">Nucleotide-binding</keyword>
<dbReference type="InterPro" id="IPR036185">
    <property type="entry name" value="DNA_heli_DnaB-like_N_sf"/>
</dbReference>
<keyword evidence="8 14" id="KW-0067">ATP-binding</keyword>
<dbReference type="Pfam" id="PF00772">
    <property type="entry name" value="DnaB"/>
    <property type="match status" value="1"/>
</dbReference>
<reference evidence="16 17" key="1">
    <citation type="submission" date="2015-08" db="EMBL/GenBank/DDBJ databases">
        <title>Investigation of the bacterial diversity of lava forest soil.</title>
        <authorList>
            <person name="Lee J.S."/>
        </authorList>
    </citation>
    <scope>NUCLEOTIDE SEQUENCE [LARGE SCALE GENOMIC DNA]</scope>
    <source>
        <strain evidence="16 17">GJW-30</strain>
    </source>
</reference>
<dbReference type="KEGG" id="vgo:GJW-30_1_03096"/>
<evidence type="ECO:0000256" key="14">
    <source>
        <dbReference type="RuleBase" id="RU362085"/>
    </source>
</evidence>
<proteinExistence type="inferred from homology"/>
<gene>
    <name evidence="16" type="primary">dnaC</name>
    <name evidence="16" type="ORF">GJW-30_1_03096</name>
</gene>
<evidence type="ECO:0000313" key="17">
    <source>
        <dbReference type="Proteomes" id="UP000236884"/>
    </source>
</evidence>
<accession>A0A0S3PXA5</accession>
<dbReference type="InterPro" id="IPR007692">
    <property type="entry name" value="DNA_helicase_DnaB"/>
</dbReference>
<organism evidence="16 17">
    <name type="scientific">Variibacter gotjawalensis</name>
    <dbReference type="NCBI Taxonomy" id="1333996"/>
    <lineage>
        <taxon>Bacteria</taxon>
        <taxon>Pseudomonadati</taxon>
        <taxon>Pseudomonadota</taxon>
        <taxon>Alphaproteobacteria</taxon>
        <taxon>Hyphomicrobiales</taxon>
        <taxon>Nitrobacteraceae</taxon>
        <taxon>Variibacter</taxon>
    </lineage>
</organism>
<evidence type="ECO:0000256" key="2">
    <source>
        <dbReference type="ARBA" id="ARBA00011643"/>
    </source>
</evidence>
<dbReference type="SMART" id="SM00382">
    <property type="entry name" value="AAA"/>
    <property type="match status" value="1"/>
</dbReference>
<dbReference type="PANTHER" id="PTHR30153">
    <property type="entry name" value="REPLICATIVE DNA HELICASE DNAB"/>
    <property type="match status" value="1"/>
</dbReference>
<dbReference type="Gene3D" id="3.40.50.300">
    <property type="entry name" value="P-loop containing nucleotide triphosphate hydrolases"/>
    <property type="match status" value="1"/>
</dbReference>
<dbReference type="SUPFAM" id="SSF48024">
    <property type="entry name" value="N-terminal domain of DnaB helicase"/>
    <property type="match status" value="1"/>
</dbReference>
<dbReference type="GO" id="GO:0003677">
    <property type="term" value="F:DNA binding"/>
    <property type="evidence" value="ECO:0007669"/>
    <property type="project" value="UniProtKB-UniRule"/>
</dbReference>
<keyword evidence="9 14" id="KW-0238">DNA-binding</keyword>
<dbReference type="EMBL" id="AP014946">
    <property type="protein sequence ID" value="BAT60550.1"/>
    <property type="molecule type" value="Genomic_DNA"/>
</dbReference>
<evidence type="ECO:0000256" key="1">
    <source>
        <dbReference type="ARBA" id="ARBA00008428"/>
    </source>
</evidence>
<dbReference type="GO" id="GO:0005524">
    <property type="term" value="F:ATP binding"/>
    <property type="evidence" value="ECO:0007669"/>
    <property type="project" value="UniProtKB-UniRule"/>
</dbReference>
<evidence type="ECO:0000256" key="9">
    <source>
        <dbReference type="ARBA" id="ARBA00023125"/>
    </source>
</evidence>
<dbReference type="CDD" id="cd00984">
    <property type="entry name" value="DnaB_C"/>
    <property type="match status" value="1"/>
</dbReference>
<dbReference type="AlphaFoldDB" id="A0A0S3PXA5"/>
<evidence type="ECO:0000313" key="16">
    <source>
        <dbReference type="EMBL" id="BAT60550.1"/>
    </source>
</evidence>
<evidence type="ECO:0000256" key="11">
    <source>
        <dbReference type="ARBA" id="ARBA00044932"/>
    </source>
</evidence>
<comment type="similarity">
    <text evidence="1 14">Belongs to the helicase family. DnaB subfamily.</text>
</comment>
<keyword evidence="17" id="KW-1185">Reference proteome</keyword>
<dbReference type="InterPro" id="IPR016136">
    <property type="entry name" value="DNA_helicase_N/primase_C"/>
</dbReference>
<evidence type="ECO:0000259" key="15">
    <source>
        <dbReference type="PROSITE" id="PS51199"/>
    </source>
</evidence>
<dbReference type="InterPro" id="IPR007694">
    <property type="entry name" value="DNA_helicase_DnaB-like_C"/>
</dbReference>
<protein>
    <recommendedName>
        <fullName evidence="13 14">Replicative DNA helicase</fullName>
        <ecNumber evidence="13 14">5.6.2.3</ecNumber>
    </recommendedName>
</protein>
<evidence type="ECO:0000256" key="13">
    <source>
        <dbReference type="NCBIfam" id="TIGR00665"/>
    </source>
</evidence>
<dbReference type="GO" id="GO:1990077">
    <property type="term" value="C:primosome complex"/>
    <property type="evidence" value="ECO:0007669"/>
    <property type="project" value="UniProtKB-UniRule"/>
</dbReference>
<evidence type="ECO:0000256" key="4">
    <source>
        <dbReference type="ARBA" id="ARBA00022705"/>
    </source>
</evidence>
<comment type="function">
    <text evidence="11 14">The main replicative DNA helicase, it participates in initiation and elongation during chromosome replication. Travels ahead of the DNA replisome, separating dsDNA into templates for DNA synthesis. A processive ATP-dependent 5'-3' DNA helicase it has DNA-dependent ATPase activity.</text>
</comment>
<dbReference type="GO" id="GO:0016887">
    <property type="term" value="F:ATP hydrolysis activity"/>
    <property type="evidence" value="ECO:0007669"/>
    <property type="project" value="RHEA"/>
</dbReference>
<keyword evidence="4 14" id="KW-0235">DNA replication</keyword>
<dbReference type="Pfam" id="PF03796">
    <property type="entry name" value="DnaB_C"/>
    <property type="match status" value="1"/>
</dbReference>
<dbReference type="EC" id="5.6.2.3" evidence="13 14"/>
<dbReference type="OrthoDB" id="9773982at2"/>
<dbReference type="RefSeq" id="WP_096356848.1">
    <property type="nucleotide sequence ID" value="NZ_AP014946.1"/>
</dbReference>
<dbReference type="GO" id="GO:0043139">
    <property type="term" value="F:5'-3' DNA helicase activity"/>
    <property type="evidence" value="ECO:0007669"/>
    <property type="project" value="UniProtKB-EC"/>
</dbReference>
<evidence type="ECO:0000256" key="5">
    <source>
        <dbReference type="ARBA" id="ARBA00022741"/>
    </source>
</evidence>
<comment type="subunit">
    <text evidence="2">Homohexamer.</text>
</comment>
<comment type="catalytic activity">
    <reaction evidence="12 14">
        <text>ATP + H2O = ADP + phosphate + H(+)</text>
        <dbReference type="Rhea" id="RHEA:13065"/>
        <dbReference type="ChEBI" id="CHEBI:15377"/>
        <dbReference type="ChEBI" id="CHEBI:15378"/>
        <dbReference type="ChEBI" id="CHEBI:30616"/>
        <dbReference type="ChEBI" id="CHEBI:43474"/>
        <dbReference type="ChEBI" id="CHEBI:456216"/>
        <dbReference type="EC" id="5.6.2.3"/>
    </reaction>
</comment>
<dbReference type="InterPro" id="IPR007693">
    <property type="entry name" value="DNA_helicase_DnaB-like_N"/>
</dbReference>
<evidence type="ECO:0000256" key="7">
    <source>
        <dbReference type="ARBA" id="ARBA00022806"/>
    </source>
</evidence>
<dbReference type="GO" id="GO:0006269">
    <property type="term" value="P:DNA replication, synthesis of primer"/>
    <property type="evidence" value="ECO:0007669"/>
    <property type="project" value="UniProtKB-UniRule"/>
</dbReference>